<evidence type="ECO:0000313" key="10">
    <source>
        <dbReference type="EMBL" id="QHG63398.1"/>
    </source>
</evidence>
<dbReference type="CDD" id="cd00085">
    <property type="entry name" value="HNHc"/>
    <property type="match status" value="1"/>
</dbReference>
<keyword evidence="6" id="KW-0044">Antibiotic</keyword>
<dbReference type="AlphaFoldDB" id="A0A6I6XCX3"/>
<accession>A0A6I6XCX3</accession>
<evidence type="ECO:0000256" key="2">
    <source>
        <dbReference type="ARBA" id="ARBA00022529"/>
    </source>
</evidence>
<protein>
    <submittedName>
        <fullName evidence="10">Pyocin</fullName>
    </submittedName>
</protein>
<dbReference type="InterPro" id="IPR003615">
    <property type="entry name" value="HNH_nuc"/>
</dbReference>
<keyword evidence="4" id="KW-0255">Endonuclease</keyword>
<dbReference type="SUPFAM" id="SSF69369">
    <property type="entry name" value="Cloacin translocation domain"/>
    <property type="match status" value="1"/>
</dbReference>
<evidence type="ECO:0000259" key="9">
    <source>
        <dbReference type="Pfam" id="PF06958"/>
    </source>
</evidence>
<feature type="domain" description="Pyosin/cloacin translocation" evidence="9">
    <location>
        <begin position="535"/>
        <end position="665"/>
    </location>
</feature>
<dbReference type="GO" id="GO:0042742">
    <property type="term" value="P:defense response to bacterium"/>
    <property type="evidence" value="ECO:0007669"/>
    <property type="project" value="UniProtKB-KW"/>
</dbReference>
<dbReference type="InterPro" id="IPR044925">
    <property type="entry name" value="His-Me_finger_sf"/>
</dbReference>
<gene>
    <name evidence="10" type="ORF">C2H86_02750</name>
</gene>
<dbReference type="GO" id="GO:0016787">
    <property type="term" value="F:hydrolase activity"/>
    <property type="evidence" value="ECO:0007669"/>
    <property type="project" value="UniProtKB-KW"/>
</dbReference>
<feature type="coiled-coil region" evidence="8">
    <location>
        <begin position="356"/>
        <end position="442"/>
    </location>
</feature>
<evidence type="ECO:0000313" key="11">
    <source>
        <dbReference type="Proteomes" id="UP000464480"/>
    </source>
</evidence>
<keyword evidence="7" id="KW-0078">Bacteriocin</keyword>
<reference evidence="10 11" key="1">
    <citation type="submission" date="2020-02" db="EMBL/GenBank/DDBJ databases">
        <title>Pseudomonas Putida W5 Complete Genome Assembly.</title>
        <authorList>
            <person name="Yuan Z.-C."/>
            <person name="Shaw G.A."/>
            <person name="Cusano A.D."/>
            <person name="Caddey B.J."/>
            <person name="Weselowski B.J."/>
        </authorList>
    </citation>
    <scope>NUCLEOTIDE SEQUENCE [LARGE SCALE GENOMIC DNA]</scope>
    <source>
        <strain evidence="10 11">W5</strain>
    </source>
</reference>
<evidence type="ECO:0000256" key="5">
    <source>
        <dbReference type="ARBA" id="ARBA00022801"/>
    </source>
</evidence>
<dbReference type="InterPro" id="IPR009148">
    <property type="entry name" value="PcsB-like"/>
</dbReference>
<evidence type="ECO:0000256" key="8">
    <source>
        <dbReference type="SAM" id="Coils"/>
    </source>
</evidence>
<dbReference type="EMBL" id="CP026115">
    <property type="protein sequence ID" value="QHG63398.1"/>
    <property type="molecule type" value="Genomic_DNA"/>
</dbReference>
<dbReference type="InterPro" id="IPR036302">
    <property type="entry name" value="Pyosin/cloacin_T_dom_sf"/>
</dbReference>
<dbReference type="InterPro" id="IPR016128">
    <property type="entry name" value="Pyosin/cloacin_T_dom"/>
</dbReference>
<keyword evidence="5" id="KW-0378">Hydrolase</keyword>
<dbReference type="GO" id="GO:0004519">
    <property type="term" value="F:endonuclease activity"/>
    <property type="evidence" value="ECO:0007669"/>
    <property type="project" value="UniProtKB-KW"/>
</dbReference>
<evidence type="ECO:0000256" key="6">
    <source>
        <dbReference type="ARBA" id="ARBA00023022"/>
    </source>
</evidence>
<dbReference type="InterPro" id="IPR037146">
    <property type="entry name" value="Colicin/pyocin_DNase_dom_sf"/>
</dbReference>
<comment type="similarity">
    <text evidence="1">Belongs to the colicin/pyosin nuclease family.</text>
</comment>
<dbReference type="Proteomes" id="UP000464480">
    <property type="component" value="Chromosome"/>
</dbReference>
<keyword evidence="2" id="KW-0929">Antimicrobial</keyword>
<proteinExistence type="inferred from homology"/>
<dbReference type="GO" id="GO:0031640">
    <property type="term" value="P:killing of cells of another organism"/>
    <property type="evidence" value="ECO:0007669"/>
    <property type="project" value="UniProtKB-KW"/>
</dbReference>
<keyword evidence="3" id="KW-0540">Nuclease</keyword>
<organism evidence="10 11">
    <name type="scientific">Pseudomonas putida</name>
    <name type="common">Arthrobacter siderocapsulatus</name>
    <dbReference type="NCBI Taxonomy" id="303"/>
    <lineage>
        <taxon>Bacteria</taxon>
        <taxon>Pseudomonadati</taxon>
        <taxon>Pseudomonadota</taxon>
        <taxon>Gammaproteobacteria</taxon>
        <taxon>Pseudomonadales</taxon>
        <taxon>Pseudomonadaceae</taxon>
        <taxon>Pseudomonas</taxon>
    </lineage>
</organism>
<evidence type="ECO:0000256" key="7">
    <source>
        <dbReference type="ARBA" id="ARBA00023048"/>
    </source>
</evidence>
<dbReference type="Gene3D" id="3.90.540.10">
    <property type="entry name" value="Colicin/pyocin, DNase domain"/>
    <property type="match status" value="1"/>
</dbReference>
<evidence type="ECO:0000256" key="3">
    <source>
        <dbReference type="ARBA" id="ARBA00022722"/>
    </source>
</evidence>
<dbReference type="PRINTS" id="PR01852">
    <property type="entry name" value="SIBAPROTEIN"/>
</dbReference>
<evidence type="ECO:0000256" key="4">
    <source>
        <dbReference type="ARBA" id="ARBA00022759"/>
    </source>
</evidence>
<evidence type="ECO:0000256" key="1">
    <source>
        <dbReference type="ARBA" id="ARBA00006811"/>
    </source>
</evidence>
<dbReference type="RefSeq" id="WP_159408956.1">
    <property type="nucleotide sequence ID" value="NZ_CP026115.2"/>
</dbReference>
<dbReference type="Pfam" id="PF21431">
    <property type="entry name" value="Col-Pyo_DNase"/>
    <property type="match status" value="1"/>
</dbReference>
<dbReference type="SUPFAM" id="SSF54060">
    <property type="entry name" value="His-Me finger endonucleases"/>
    <property type="match status" value="1"/>
</dbReference>
<sequence>MAQNETVKFGEPFRDSRGALNLNEGVLTRAQAPDRVPLSPLPPLSGTGYGGWGLDAGRPRGTGGPSPFAQEKGWRTVFGEEFTAVNNIHAEQYAPALEQLPAQISAERATIEQQAIAGAAGQPVQHLGLRQQLATTSLQQRRAEYLQIAPVATSFYGAIPFYKRYDSFATRLNDDGAFPIGASGEAWGRQVWETFNASVDAAYRLHIAAQKFQALAADLPEMARQVDEAELAQPAVDLSEAIERRYGQILHEQQICFDCLPNFLQYQVAQSTPTQETDTLIQRFSAYVNAANALIAAKQAEVPAASDSNPNIVGPLSKPQTEALQDLVDEQATRRAGVLWADYHRALALTESIRYLQQFSASMANLTQRALEMEQLQARLAAERAAAEEAARQQAEAARIAAEEAARQQAEAERIAAEEAARQQAEAERIAAEESARRQAEAARQRISYINDTHSAASATTVIPIGLATFAADVASVAVRVAIIAAVGRLATTTAPLAVAILSAAWPATLGNSERRYLISTPLSSLSPPDGPDLAALALSSASVDVPYLLAGSEEENDIGLYVVPGGKPVAVRAAAFDAERQVYSLALDNPQRILTWTPASAPGGDENSSTSLPSLLPGTVVYAGSSLNPITTETESYPALDLLDQERLIITFPIDSGLPPILVVFKSPRYEPGTVTGQGSIVEGIWLSEETRKAGAAIPAVIADMLRGREFRDFDAFRSEFWKIVASTPELSKQFNTTNNKLMSKGYAPKARDTDHYKGNATFILHHVIPISEGGAVYDIDNIKVVTPEAHNRIHYGVSQ</sequence>
<keyword evidence="8" id="KW-0175">Coiled coil</keyword>
<dbReference type="Pfam" id="PF06958">
    <property type="entry name" value="Pyocin_S"/>
    <property type="match status" value="1"/>
</dbReference>
<name>A0A6I6XCX3_PSEPU</name>